<keyword evidence="10" id="KW-0732">Signal</keyword>
<feature type="domain" description="Peptidase S1" evidence="11">
    <location>
        <begin position="102"/>
        <end position="344"/>
    </location>
</feature>
<keyword evidence="12" id="KW-1185">Reference proteome</keyword>
<dbReference type="InterPro" id="IPR033116">
    <property type="entry name" value="TRYPSIN_SER"/>
</dbReference>
<proteinExistence type="predicted"/>
<reference evidence="13" key="1">
    <citation type="submission" date="2025-08" db="UniProtKB">
        <authorList>
            <consortium name="RefSeq"/>
        </authorList>
    </citation>
    <scope>IDENTIFICATION</scope>
</reference>
<dbReference type="PANTHER" id="PTHR24252">
    <property type="entry name" value="ACROSIN-RELATED"/>
    <property type="match status" value="1"/>
</dbReference>
<sequence length="348" mass="37792">MKRNGVIILCFLILFKVIIAGDVGDACAPTDTISEGSCKLLTDCNVAVRYIKRIEFHPFSRCGFRNVSEIVCCPLDEAGHRVADLECKKIVNTNLPSLVSHIVGGNNATHGEFPHMVTLGYNVSGVYEFLCGGSLISQSYVLTAGHCMESIEKLKPTIVRMGIVNIGNGQVNNESDVRIDKIIKHPNYTKPLTYNDIALLKLEQPVKFSPKVAPICLYTKNDDPTVPLIVSGWGTTNVMKNARTPYLQKATVTVVPTSGCTRLHPAFRRLPQGISDGQICAGDPLGLRDACQGDSGGPLQGLTTDDGFLRLVGVTSFGRGCGSPTPGVYTRVSYYLDWIESVVWPDTK</sequence>
<dbReference type="GO" id="GO:0016485">
    <property type="term" value="P:protein processing"/>
    <property type="evidence" value="ECO:0007669"/>
    <property type="project" value="UniProtKB-ARBA"/>
</dbReference>
<evidence type="ECO:0000256" key="6">
    <source>
        <dbReference type="ARBA" id="ARBA00023157"/>
    </source>
</evidence>
<dbReference type="GeneID" id="112043566"/>
<accession>A0A6J1MPH0</accession>
<dbReference type="Gene3D" id="2.40.10.10">
    <property type="entry name" value="Trypsin-like serine proteases"/>
    <property type="match status" value="1"/>
</dbReference>
<dbReference type="GO" id="GO:0004252">
    <property type="term" value="F:serine-type endopeptidase activity"/>
    <property type="evidence" value="ECO:0007669"/>
    <property type="project" value="UniProtKB-EC"/>
</dbReference>
<feature type="chain" id="PRO_5026724881" description="trypsin" evidence="10">
    <location>
        <begin position="21"/>
        <end position="348"/>
    </location>
</feature>
<keyword evidence="5 9" id="KW-0720">Serine protease</keyword>
<dbReference type="PROSITE" id="PS00134">
    <property type="entry name" value="TRYPSIN_HIS"/>
    <property type="match status" value="1"/>
</dbReference>
<protein>
    <recommendedName>
        <fullName evidence="8">trypsin</fullName>
        <ecNumber evidence="8">3.4.21.4</ecNumber>
    </recommendedName>
</protein>
<dbReference type="KEGG" id="bany:112043566"/>
<comment type="catalytic activity">
    <reaction evidence="7">
        <text>Preferential cleavage: Arg-|-Xaa, Lys-|-Xaa.</text>
        <dbReference type="EC" id="3.4.21.4"/>
    </reaction>
</comment>
<dbReference type="AlphaFoldDB" id="A0A6J1MPH0"/>
<dbReference type="SUPFAM" id="SSF50494">
    <property type="entry name" value="Trypsin-like serine proteases"/>
    <property type="match status" value="1"/>
</dbReference>
<name>A0A6J1MPH0_BICAN</name>
<evidence type="ECO:0000313" key="12">
    <source>
        <dbReference type="Proteomes" id="UP001652582"/>
    </source>
</evidence>
<dbReference type="OrthoDB" id="6357057at2759"/>
<dbReference type="PROSITE" id="PS00135">
    <property type="entry name" value="TRYPSIN_SER"/>
    <property type="match status" value="1"/>
</dbReference>
<keyword evidence="3 9" id="KW-0645">Protease</keyword>
<dbReference type="Pfam" id="PF00089">
    <property type="entry name" value="Trypsin"/>
    <property type="match status" value="1"/>
</dbReference>
<evidence type="ECO:0000259" key="11">
    <source>
        <dbReference type="PROSITE" id="PS50240"/>
    </source>
</evidence>
<keyword evidence="6" id="KW-1015">Disulfide bond</keyword>
<evidence type="ECO:0000256" key="5">
    <source>
        <dbReference type="ARBA" id="ARBA00022825"/>
    </source>
</evidence>
<dbReference type="PRINTS" id="PR00722">
    <property type="entry name" value="CHYMOTRYPSIN"/>
</dbReference>
<dbReference type="Proteomes" id="UP001652582">
    <property type="component" value="Chromosome 14"/>
</dbReference>
<dbReference type="GO" id="GO:0005576">
    <property type="term" value="C:extracellular region"/>
    <property type="evidence" value="ECO:0007669"/>
    <property type="project" value="UniProtKB-SubCell"/>
</dbReference>
<evidence type="ECO:0000256" key="2">
    <source>
        <dbReference type="ARBA" id="ARBA00022525"/>
    </source>
</evidence>
<evidence type="ECO:0000256" key="3">
    <source>
        <dbReference type="ARBA" id="ARBA00022670"/>
    </source>
</evidence>
<feature type="signal peptide" evidence="10">
    <location>
        <begin position="1"/>
        <end position="20"/>
    </location>
</feature>
<evidence type="ECO:0000256" key="4">
    <source>
        <dbReference type="ARBA" id="ARBA00022801"/>
    </source>
</evidence>
<evidence type="ECO:0000256" key="7">
    <source>
        <dbReference type="ARBA" id="ARBA00036320"/>
    </source>
</evidence>
<evidence type="ECO:0000256" key="8">
    <source>
        <dbReference type="ARBA" id="ARBA00038868"/>
    </source>
</evidence>
<comment type="subcellular location">
    <subcellularLocation>
        <location evidence="1">Secreted</location>
    </subcellularLocation>
</comment>
<dbReference type="PROSITE" id="PS50240">
    <property type="entry name" value="TRYPSIN_DOM"/>
    <property type="match status" value="1"/>
</dbReference>
<dbReference type="RefSeq" id="XP_023934808.1">
    <property type="nucleotide sequence ID" value="XM_024079040.2"/>
</dbReference>
<dbReference type="InterPro" id="IPR001314">
    <property type="entry name" value="Peptidase_S1A"/>
</dbReference>
<keyword evidence="4 9" id="KW-0378">Hydrolase</keyword>
<dbReference type="SMART" id="SM00020">
    <property type="entry name" value="Tryp_SPc"/>
    <property type="match status" value="1"/>
</dbReference>
<dbReference type="PANTHER" id="PTHR24252:SF7">
    <property type="entry name" value="HYALIN"/>
    <property type="match status" value="1"/>
</dbReference>
<evidence type="ECO:0000256" key="10">
    <source>
        <dbReference type="SAM" id="SignalP"/>
    </source>
</evidence>
<gene>
    <name evidence="13" type="primary">LOC112043566</name>
</gene>
<dbReference type="CDD" id="cd00190">
    <property type="entry name" value="Tryp_SPc"/>
    <property type="match status" value="1"/>
</dbReference>
<dbReference type="InterPro" id="IPR009003">
    <property type="entry name" value="Peptidase_S1_PA"/>
</dbReference>
<dbReference type="InterPro" id="IPR018114">
    <property type="entry name" value="TRYPSIN_HIS"/>
</dbReference>
<evidence type="ECO:0000256" key="1">
    <source>
        <dbReference type="ARBA" id="ARBA00004613"/>
    </source>
</evidence>
<dbReference type="EC" id="3.4.21.4" evidence="8"/>
<organism evidence="12 13">
    <name type="scientific">Bicyclus anynana</name>
    <name type="common">Squinting bush brown butterfly</name>
    <dbReference type="NCBI Taxonomy" id="110368"/>
    <lineage>
        <taxon>Eukaryota</taxon>
        <taxon>Metazoa</taxon>
        <taxon>Ecdysozoa</taxon>
        <taxon>Arthropoda</taxon>
        <taxon>Hexapoda</taxon>
        <taxon>Insecta</taxon>
        <taxon>Pterygota</taxon>
        <taxon>Neoptera</taxon>
        <taxon>Endopterygota</taxon>
        <taxon>Lepidoptera</taxon>
        <taxon>Glossata</taxon>
        <taxon>Ditrysia</taxon>
        <taxon>Papilionoidea</taxon>
        <taxon>Nymphalidae</taxon>
        <taxon>Satyrinae</taxon>
        <taxon>Satyrini</taxon>
        <taxon>Mycalesina</taxon>
        <taxon>Bicyclus</taxon>
    </lineage>
</organism>
<keyword evidence="2" id="KW-0964">Secreted</keyword>
<dbReference type="InterPro" id="IPR001254">
    <property type="entry name" value="Trypsin_dom"/>
</dbReference>
<dbReference type="FunFam" id="2.40.10.10:FF:000047">
    <property type="entry name" value="Trypsin eta"/>
    <property type="match status" value="1"/>
</dbReference>
<dbReference type="InterPro" id="IPR043504">
    <property type="entry name" value="Peptidase_S1_PA_chymotrypsin"/>
</dbReference>
<evidence type="ECO:0000313" key="13">
    <source>
        <dbReference type="RefSeq" id="XP_023934808.1"/>
    </source>
</evidence>
<evidence type="ECO:0000256" key="9">
    <source>
        <dbReference type="RuleBase" id="RU363034"/>
    </source>
</evidence>